<dbReference type="InterPro" id="IPR004218">
    <property type="entry name" value="GSHS_ATP-bd"/>
</dbReference>
<dbReference type="EC" id="6.3.2.3" evidence="10"/>
<dbReference type="OrthoDB" id="9785415at2"/>
<evidence type="ECO:0000256" key="1">
    <source>
        <dbReference type="ARBA" id="ARBA00001936"/>
    </source>
</evidence>
<evidence type="ECO:0000313" key="12">
    <source>
        <dbReference type="EMBL" id="TKD04550.1"/>
    </source>
</evidence>
<dbReference type="GO" id="GO:0005737">
    <property type="term" value="C:cytoplasm"/>
    <property type="evidence" value="ECO:0007669"/>
    <property type="project" value="TreeGrafter"/>
</dbReference>
<proteinExistence type="inferred from homology"/>
<dbReference type="InterPro" id="IPR006284">
    <property type="entry name" value="Glut_synth_pro"/>
</dbReference>
<dbReference type="Pfam" id="PF02955">
    <property type="entry name" value="GSH-S_ATP"/>
    <property type="match status" value="1"/>
</dbReference>
<dbReference type="SUPFAM" id="SSF56059">
    <property type="entry name" value="Glutathione synthetase ATP-binding domain-like"/>
    <property type="match status" value="1"/>
</dbReference>
<dbReference type="HAMAP" id="MF_00162">
    <property type="entry name" value="GSH_S"/>
    <property type="match status" value="1"/>
</dbReference>
<dbReference type="InterPro" id="IPR013815">
    <property type="entry name" value="ATP_grasp_subdomain_1"/>
</dbReference>
<evidence type="ECO:0000256" key="6">
    <source>
        <dbReference type="ARBA" id="ARBA00022741"/>
    </source>
</evidence>
<dbReference type="UniPathway" id="UPA00142">
    <property type="reaction ID" value="UER00210"/>
</dbReference>
<comment type="cofactor">
    <cofactor evidence="2">
        <name>Mg(2+)</name>
        <dbReference type="ChEBI" id="CHEBI:18420"/>
    </cofactor>
</comment>
<feature type="domain" description="ATP-grasp" evidence="11">
    <location>
        <begin position="125"/>
        <end position="310"/>
    </location>
</feature>
<comment type="pathway">
    <text evidence="10">Sulfur metabolism; glutathione biosynthesis; glutathione from L-cysteine and L-glutamate: step 2/2.</text>
</comment>
<gene>
    <name evidence="10 12" type="primary">gshB</name>
    <name evidence="12" type="ORF">E8A74_23380</name>
</gene>
<keyword evidence="13" id="KW-1185">Reference proteome</keyword>
<evidence type="ECO:0000313" key="13">
    <source>
        <dbReference type="Proteomes" id="UP000309215"/>
    </source>
</evidence>
<dbReference type="SUPFAM" id="SSF52440">
    <property type="entry name" value="PreATP-grasp domain"/>
    <property type="match status" value="1"/>
</dbReference>
<keyword evidence="4 10" id="KW-0317">Glutathione biosynthesis</keyword>
<evidence type="ECO:0000256" key="5">
    <source>
        <dbReference type="ARBA" id="ARBA00022723"/>
    </source>
</evidence>
<dbReference type="InterPro" id="IPR004215">
    <property type="entry name" value="GSHS_N"/>
</dbReference>
<dbReference type="GO" id="GO:0005524">
    <property type="term" value="F:ATP binding"/>
    <property type="evidence" value="ECO:0007669"/>
    <property type="project" value="UniProtKB-UniRule"/>
</dbReference>
<dbReference type="RefSeq" id="WP_136931275.1">
    <property type="nucleotide sequence ID" value="NZ_SSMQ01000024.1"/>
</dbReference>
<dbReference type="PANTHER" id="PTHR21621:SF4">
    <property type="entry name" value="GLUTATHIONE SYNTHETASE"/>
    <property type="match status" value="1"/>
</dbReference>
<dbReference type="AlphaFoldDB" id="A0A4U1J994"/>
<dbReference type="InterPro" id="IPR011761">
    <property type="entry name" value="ATP-grasp"/>
</dbReference>
<dbReference type="GO" id="GO:0004363">
    <property type="term" value="F:glutathione synthase activity"/>
    <property type="evidence" value="ECO:0007669"/>
    <property type="project" value="UniProtKB-UniRule"/>
</dbReference>
<evidence type="ECO:0000256" key="10">
    <source>
        <dbReference type="HAMAP-Rule" id="MF_00162"/>
    </source>
</evidence>
<dbReference type="Gene3D" id="3.30.470.20">
    <property type="entry name" value="ATP-grasp fold, B domain"/>
    <property type="match status" value="1"/>
</dbReference>
<dbReference type="Gene3D" id="3.30.1490.20">
    <property type="entry name" value="ATP-grasp fold, A domain"/>
    <property type="match status" value="1"/>
</dbReference>
<keyword evidence="5" id="KW-0479">Metal-binding</keyword>
<evidence type="ECO:0000256" key="4">
    <source>
        <dbReference type="ARBA" id="ARBA00022684"/>
    </source>
</evidence>
<dbReference type="NCBIfam" id="NF003573">
    <property type="entry name" value="PRK05246.1"/>
    <property type="match status" value="1"/>
</dbReference>
<comment type="caution">
    <text evidence="12">The sequence shown here is derived from an EMBL/GenBank/DDBJ whole genome shotgun (WGS) entry which is preliminary data.</text>
</comment>
<evidence type="ECO:0000256" key="2">
    <source>
        <dbReference type="ARBA" id="ARBA00001946"/>
    </source>
</evidence>
<comment type="similarity">
    <text evidence="10">Belongs to the prokaryotic GSH synthase family.</text>
</comment>
<accession>A0A4U1J994</accession>
<evidence type="ECO:0000256" key="7">
    <source>
        <dbReference type="ARBA" id="ARBA00022840"/>
    </source>
</evidence>
<keyword evidence="6 10" id="KW-0547">Nucleotide-binding</keyword>
<comment type="catalytic activity">
    <reaction evidence="10">
        <text>gamma-L-glutamyl-L-cysteine + glycine + ATP = glutathione + ADP + phosphate + H(+)</text>
        <dbReference type="Rhea" id="RHEA:13557"/>
        <dbReference type="ChEBI" id="CHEBI:15378"/>
        <dbReference type="ChEBI" id="CHEBI:30616"/>
        <dbReference type="ChEBI" id="CHEBI:43474"/>
        <dbReference type="ChEBI" id="CHEBI:57305"/>
        <dbReference type="ChEBI" id="CHEBI:57925"/>
        <dbReference type="ChEBI" id="CHEBI:58173"/>
        <dbReference type="ChEBI" id="CHEBI:456216"/>
        <dbReference type="EC" id="6.3.2.3"/>
    </reaction>
</comment>
<organism evidence="12 13">
    <name type="scientific">Polyangium fumosum</name>
    <dbReference type="NCBI Taxonomy" id="889272"/>
    <lineage>
        <taxon>Bacteria</taxon>
        <taxon>Pseudomonadati</taxon>
        <taxon>Myxococcota</taxon>
        <taxon>Polyangia</taxon>
        <taxon>Polyangiales</taxon>
        <taxon>Polyangiaceae</taxon>
        <taxon>Polyangium</taxon>
    </lineage>
</organism>
<dbReference type="PANTHER" id="PTHR21621">
    <property type="entry name" value="RIBOSOMAL PROTEIN S6 MODIFICATION PROTEIN"/>
    <property type="match status" value="1"/>
</dbReference>
<keyword evidence="7 10" id="KW-0067">ATP-binding</keyword>
<protein>
    <recommendedName>
        <fullName evidence="10">Glutathione synthetase</fullName>
        <ecNumber evidence="10">6.3.2.3</ecNumber>
    </recommendedName>
    <alternativeName>
        <fullName evidence="10">GSH synthetase</fullName>
        <shortName evidence="10">GSH-S</shortName>
        <shortName evidence="10">GSHase</shortName>
    </alternativeName>
    <alternativeName>
        <fullName evidence="10">Glutathione synthase</fullName>
    </alternativeName>
</protein>
<dbReference type="PROSITE" id="PS50975">
    <property type="entry name" value="ATP_GRASP"/>
    <property type="match status" value="1"/>
</dbReference>
<dbReference type="InterPro" id="IPR016185">
    <property type="entry name" value="PreATP-grasp_dom_sf"/>
</dbReference>
<evidence type="ECO:0000259" key="11">
    <source>
        <dbReference type="PROSITE" id="PS50975"/>
    </source>
</evidence>
<comment type="cofactor">
    <cofactor evidence="1">
        <name>Mn(2+)</name>
        <dbReference type="ChEBI" id="CHEBI:29035"/>
    </cofactor>
</comment>
<evidence type="ECO:0000256" key="8">
    <source>
        <dbReference type="ARBA" id="ARBA00022842"/>
    </source>
</evidence>
<keyword evidence="8" id="KW-0460">Magnesium</keyword>
<dbReference type="Proteomes" id="UP000309215">
    <property type="component" value="Unassembled WGS sequence"/>
</dbReference>
<dbReference type="Pfam" id="PF02951">
    <property type="entry name" value="GSH-S_N"/>
    <property type="match status" value="1"/>
</dbReference>
<keyword evidence="9" id="KW-0464">Manganese</keyword>
<sequence>MRFVFVMDPLTRVTHDKDTTFAFIRAAQARGHQSFHCLPQDLYVSQGFPFATAHRVEILPDPPYITLRRDEGAQRLPLHDVEAVFIRKDPPFDQAYLYATLMLEPARGKTLIINDPRGLRDANEKLYALGFSEWTPKTLVTADRDMIHDFVRDVGGKAVIKPLDGAGGWGVMMLRSDDKNARAIADMLTGEGQRLAMVQEFLPAVSQGDKRILLLDGEPLGAILRVPRSDEIRSNIHVGGSVVPTELTPREREIVRSVGARLKADGLYFVGLDVIGEHLTEVNVTSPTGIQELSRFTGQDQSARVIEWAEKNARLR</sequence>
<reference evidence="12 13" key="1">
    <citation type="submission" date="2019-04" db="EMBL/GenBank/DDBJ databases">
        <authorList>
            <person name="Li Y."/>
            <person name="Wang J."/>
        </authorList>
    </citation>
    <scope>NUCLEOTIDE SEQUENCE [LARGE SCALE GENOMIC DNA]</scope>
    <source>
        <strain evidence="12 13">DSM 14668</strain>
    </source>
</reference>
<evidence type="ECO:0000256" key="3">
    <source>
        <dbReference type="ARBA" id="ARBA00022598"/>
    </source>
</evidence>
<dbReference type="NCBIfam" id="TIGR01380">
    <property type="entry name" value="glut_syn"/>
    <property type="match status" value="1"/>
</dbReference>
<evidence type="ECO:0000256" key="9">
    <source>
        <dbReference type="ARBA" id="ARBA00023211"/>
    </source>
</evidence>
<dbReference type="GO" id="GO:0046872">
    <property type="term" value="F:metal ion binding"/>
    <property type="evidence" value="ECO:0007669"/>
    <property type="project" value="UniProtKB-KW"/>
</dbReference>
<dbReference type="EMBL" id="SSMQ01000024">
    <property type="protein sequence ID" value="TKD04550.1"/>
    <property type="molecule type" value="Genomic_DNA"/>
</dbReference>
<name>A0A4U1J994_9BACT</name>
<keyword evidence="3 10" id="KW-0436">Ligase</keyword>
<dbReference type="Gene3D" id="3.40.50.20">
    <property type="match status" value="1"/>
</dbReference>